<evidence type="ECO:0000256" key="12">
    <source>
        <dbReference type="HAMAP-Rule" id="MF_00772"/>
    </source>
</evidence>
<dbReference type="InterPro" id="IPR008332">
    <property type="entry name" value="MethylG_MeTrfase_N"/>
</dbReference>
<gene>
    <name evidence="16" type="ORF">SAMN05421825_1075</name>
</gene>
<dbReference type="Gene3D" id="3.40.10.10">
    <property type="entry name" value="DNA Methylphosphotriester Repair Domain"/>
    <property type="match status" value="1"/>
</dbReference>
<evidence type="ECO:0000313" key="17">
    <source>
        <dbReference type="Proteomes" id="UP000199203"/>
    </source>
</evidence>
<comment type="miscellaneous">
    <text evidence="12">This enzyme catalyzes only one turnover and therefore is not strictly catalytic. According to one definition, an enzyme is a biocatalyst that acts repeatedly and over many reaction cycles.</text>
</comment>
<dbReference type="Pfam" id="PF12833">
    <property type="entry name" value="HTH_18"/>
    <property type="match status" value="1"/>
</dbReference>
<dbReference type="Proteomes" id="UP000199203">
    <property type="component" value="Unassembled WGS sequence"/>
</dbReference>
<dbReference type="Pfam" id="PF02870">
    <property type="entry name" value="Methyltransf_1N"/>
    <property type="match status" value="1"/>
</dbReference>
<evidence type="ECO:0000313" key="16">
    <source>
        <dbReference type="EMBL" id="SDF11498.1"/>
    </source>
</evidence>
<dbReference type="GO" id="GO:0032259">
    <property type="term" value="P:methylation"/>
    <property type="evidence" value="ECO:0007669"/>
    <property type="project" value="UniProtKB-KW"/>
</dbReference>
<dbReference type="FunFam" id="1.10.10.10:FF:000214">
    <property type="entry name" value="Methylated-DNA--protein-cysteine methyltransferase"/>
    <property type="match status" value="1"/>
</dbReference>
<keyword evidence="8" id="KW-0010">Activator</keyword>
<dbReference type="CDD" id="cd06445">
    <property type="entry name" value="ATase"/>
    <property type="match status" value="1"/>
</dbReference>
<organism evidence="16 17">
    <name type="scientific">Epilithonimonas hungarica</name>
    <dbReference type="NCBI Taxonomy" id="454006"/>
    <lineage>
        <taxon>Bacteria</taxon>
        <taxon>Pseudomonadati</taxon>
        <taxon>Bacteroidota</taxon>
        <taxon>Flavobacteriia</taxon>
        <taxon>Flavobacteriales</taxon>
        <taxon>Weeksellaceae</taxon>
        <taxon>Chryseobacterium group</taxon>
        <taxon>Epilithonimonas</taxon>
    </lineage>
</organism>
<evidence type="ECO:0000256" key="10">
    <source>
        <dbReference type="ARBA" id="ARBA00023204"/>
    </source>
</evidence>
<evidence type="ECO:0000256" key="6">
    <source>
        <dbReference type="ARBA" id="ARBA00022763"/>
    </source>
</evidence>
<dbReference type="GO" id="GO:0003700">
    <property type="term" value="F:DNA-binding transcription factor activity"/>
    <property type="evidence" value="ECO:0007669"/>
    <property type="project" value="InterPro"/>
</dbReference>
<dbReference type="InterPro" id="IPR004026">
    <property type="entry name" value="Ada_DNA_repair_Zn-bd"/>
</dbReference>
<dbReference type="InterPro" id="IPR014048">
    <property type="entry name" value="MethylDNA_cys_MeTrfase_DNA-bd"/>
</dbReference>
<dbReference type="Gene3D" id="1.10.10.10">
    <property type="entry name" value="Winged helix-like DNA-binding domain superfamily/Winged helix DNA-binding domain"/>
    <property type="match status" value="1"/>
</dbReference>
<dbReference type="InterPro" id="IPR036388">
    <property type="entry name" value="WH-like_DNA-bd_sf"/>
</dbReference>
<feature type="binding site" evidence="14">
    <location>
        <position position="36"/>
    </location>
    <ligand>
        <name>Zn(2+)</name>
        <dbReference type="ChEBI" id="CHEBI:29105"/>
    </ligand>
</feature>
<accession>A0A1G7IFY1</accession>
<keyword evidence="10 12" id="KW-0234">DNA repair</keyword>
<evidence type="ECO:0000256" key="8">
    <source>
        <dbReference type="ARBA" id="ARBA00023159"/>
    </source>
</evidence>
<dbReference type="GO" id="GO:0003908">
    <property type="term" value="F:methylated-DNA-[protein]-cysteine S-methyltransferase activity"/>
    <property type="evidence" value="ECO:0007669"/>
    <property type="project" value="UniProtKB-UniRule"/>
</dbReference>
<feature type="active site" description="Nucleophile; methyl group acceptor" evidence="12">
    <location>
        <position position="317"/>
    </location>
</feature>
<keyword evidence="7" id="KW-0805">Transcription regulation</keyword>
<evidence type="ECO:0000259" key="15">
    <source>
        <dbReference type="PROSITE" id="PS01124"/>
    </source>
</evidence>
<dbReference type="SUPFAM" id="SSF46689">
    <property type="entry name" value="Homeodomain-like"/>
    <property type="match status" value="1"/>
</dbReference>
<keyword evidence="17" id="KW-1185">Reference proteome</keyword>
<evidence type="ECO:0000256" key="11">
    <source>
        <dbReference type="ARBA" id="ARBA00049348"/>
    </source>
</evidence>
<feature type="binding site" evidence="14">
    <location>
        <position position="40"/>
    </location>
    <ligand>
        <name>Zn(2+)</name>
        <dbReference type="ChEBI" id="CHEBI:29105"/>
    </ligand>
</feature>
<dbReference type="Pfam" id="PF02805">
    <property type="entry name" value="Ada_Zn_binding"/>
    <property type="match status" value="1"/>
</dbReference>
<comment type="catalytic activity">
    <reaction evidence="1 12">
        <text>a 4-O-methyl-thymidine in DNA + L-cysteinyl-[protein] = a thymidine in DNA + S-methyl-L-cysteinyl-[protein]</text>
        <dbReference type="Rhea" id="RHEA:53428"/>
        <dbReference type="Rhea" id="RHEA-COMP:10131"/>
        <dbReference type="Rhea" id="RHEA-COMP:10132"/>
        <dbReference type="Rhea" id="RHEA-COMP:13555"/>
        <dbReference type="Rhea" id="RHEA-COMP:13556"/>
        <dbReference type="ChEBI" id="CHEBI:29950"/>
        <dbReference type="ChEBI" id="CHEBI:82612"/>
        <dbReference type="ChEBI" id="CHEBI:137386"/>
        <dbReference type="ChEBI" id="CHEBI:137387"/>
        <dbReference type="EC" id="2.1.1.63"/>
    </reaction>
</comment>
<dbReference type="GO" id="GO:0005737">
    <property type="term" value="C:cytoplasm"/>
    <property type="evidence" value="ECO:0007669"/>
    <property type="project" value="UniProtKB-SubCell"/>
</dbReference>
<comment type="function">
    <text evidence="12">Involved in the cellular defense against the biological effects of O6-methylguanine (O6-MeG) and O4-methylthymine (O4-MeT) in DNA. Repairs the methylated nucleobase in DNA by stoichiometrically transferring the methyl group to a cysteine residue in the enzyme. This is a suicide reaction: the enzyme is irreversibly inactivated.</text>
</comment>
<dbReference type="InterPro" id="IPR009057">
    <property type="entry name" value="Homeodomain-like_sf"/>
</dbReference>
<dbReference type="PROSITE" id="PS01124">
    <property type="entry name" value="HTH_ARAC_FAMILY_2"/>
    <property type="match status" value="1"/>
</dbReference>
<proteinExistence type="inferred from homology"/>
<protein>
    <recommendedName>
        <fullName evidence="12">Methylated-DNA--protein-cysteine methyltransferase</fullName>
        <ecNumber evidence="12">2.1.1.63</ecNumber>
    </recommendedName>
    <alternativeName>
        <fullName evidence="12">6-O-methylguanine-DNA methyltransferase</fullName>
        <shortName evidence="12">MGMT</shortName>
    </alternativeName>
    <alternativeName>
        <fullName evidence="12">O-6-methylguanine-DNA-alkyltransferase</fullName>
    </alternativeName>
</protein>
<dbReference type="InterPro" id="IPR016221">
    <property type="entry name" value="Bifunct_regulatory_prot_Ada"/>
</dbReference>
<keyword evidence="14" id="KW-0479">Metal-binding</keyword>
<keyword evidence="3 12" id="KW-0963">Cytoplasm</keyword>
<keyword evidence="9" id="KW-0804">Transcription</keyword>
<evidence type="ECO:0000256" key="14">
    <source>
        <dbReference type="PIRSR" id="PIRSR000409-3"/>
    </source>
</evidence>
<dbReference type="GO" id="GO:0043565">
    <property type="term" value="F:sequence-specific DNA binding"/>
    <property type="evidence" value="ECO:0007669"/>
    <property type="project" value="InterPro"/>
</dbReference>
<dbReference type="STRING" id="454006.SAMN05421825_1075"/>
<dbReference type="Pfam" id="PF01035">
    <property type="entry name" value="DNA_binding_1"/>
    <property type="match status" value="1"/>
</dbReference>
<dbReference type="InterPro" id="IPR036217">
    <property type="entry name" value="MethylDNA_cys_MeTrfase_DNAb"/>
</dbReference>
<dbReference type="GO" id="GO:0006307">
    <property type="term" value="P:DNA alkylation repair"/>
    <property type="evidence" value="ECO:0007669"/>
    <property type="project" value="UniProtKB-UniRule"/>
</dbReference>
<comment type="cofactor">
    <cofactor evidence="14">
        <name>Zn(2+)</name>
        <dbReference type="ChEBI" id="CHEBI:29105"/>
    </cofactor>
    <text evidence="14">Binds 1 zinc ion per subunit.</text>
</comment>
<evidence type="ECO:0000256" key="1">
    <source>
        <dbReference type="ARBA" id="ARBA00001286"/>
    </source>
</evidence>
<dbReference type="PANTHER" id="PTHR10815:SF5">
    <property type="entry name" value="METHYLATED-DNA--PROTEIN-CYSTEINE METHYLTRANSFERASE"/>
    <property type="match status" value="1"/>
</dbReference>
<dbReference type="EMBL" id="FNBH01000001">
    <property type="protein sequence ID" value="SDF11498.1"/>
    <property type="molecule type" value="Genomic_DNA"/>
</dbReference>
<comment type="catalytic activity">
    <reaction evidence="11 12">
        <text>a 6-O-methyl-2'-deoxyguanosine in DNA + L-cysteinyl-[protein] = S-methyl-L-cysteinyl-[protein] + a 2'-deoxyguanosine in DNA</text>
        <dbReference type="Rhea" id="RHEA:24000"/>
        <dbReference type="Rhea" id="RHEA-COMP:10131"/>
        <dbReference type="Rhea" id="RHEA-COMP:10132"/>
        <dbReference type="Rhea" id="RHEA-COMP:11367"/>
        <dbReference type="Rhea" id="RHEA-COMP:11368"/>
        <dbReference type="ChEBI" id="CHEBI:29950"/>
        <dbReference type="ChEBI" id="CHEBI:82612"/>
        <dbReference type="ChEBI" id="CHEBI:85445"/>
        <dbReference type="ChEBI" id="CHEBI:85448"/>
        <dbReference type="EC" id="2.1.1.63"/>
    </reaction>
</comment>
<comment type="subcellular location">
    <subcellularLocation>
        <location evidence="12">Cytoplasm</location>
    </subcellularLocation>
</comment>
<evidence type="ECO:0000256" key="9">
    <source>
        <dbReference type="ARBA" id="ARBA00023163"/>
    </source>
</evidence>
<dbReference type="EC" id="2.1.1.63" evidence="12"/>
<dbReference type="SUPFAM" id="SSF53155">
    <property type="entry name" value="Methylated DNA-protein cysteine methyltransferase domain"/>
    <property type="match status" value="1"/>
</dbReference>
<evidence type="ECO:0000256" key="7">
    <source>
        <dbReference type="ARBA" id="ARBA00023015"/>
    </source>
</evidence>
<evidence type="ECO:0000256" key="4">
    <source>
        <dbReference type="ARBA" id="ARBA00022603"/>
    </source>
</evidence>
<comment type="similarity">
    <text evidence="2 12">Belongs to the MGMT family.</text>
</comment>
<dbReference type="InterPro" id="IPR023546">
    <property type="entry name" value="MGMT"/>
</dbReference>
<feature type="binding site" evidence="14">
    <location>
        <position position="67"/>
    </location>
    <ligand>
        <name>Zn(2+)</name>
        <dbReference type="ChEBI" id="CHEBI:29105"/>
    </ligand>
</feature>
<dbReference type="Gene3D" id="3.30.160.70">
    <property type="entry name" value="Methylated DNA-protein cysteine methyltransferase domain"/>
    <property type="match status" value="1"/>
</dbReference>
<dbReference type="RefSeq" id="WP_317040515.1">
    <property type="nucleotide sequence ID" value="NZ_FNBH01000001.1"/>
</dbReference>
<reference evidence="17" key="1">
    <citation type="submission" date="2016-10" db="EMBL/GenBank/DDBJ databases">
        <authorList>
            <person name="Varghese N."/>
            <person name="Submissions S."/>
        </authorList>
    </citation>
    <scope>NUCLEOTIDE SEQUENCE [LARGE SCALE GENOMIC DNA]</scope>
    <source>
        <strain evidence="17">DSM 19684</strain>
    </source>
</reference>
<feature type="binding site" evidence="14">
    <location>
        <position position="70"/>
    </location>
    <ligand>
        <name>Zn(2+)</name>
        <dbReference type="ChEBI" id="CHEBI:29105"/>
    </ligand>
</feature>
<dbReference type="InterPro" id="IPR036631">
    <property type="entry name" value="MGMT_N_sf"/>
</dbReference>
<dbReference type="PANTHER" id="PTHR10815">
    <property type="entry name" value="METHYLATED-DNA--PROTEIN-CYSTEINE METHYLTRANSFERASE"/>
    <property type="match status" value="1"/>
</dbReference>
<dbReference type="InterPro" id="IPR018060">
    <property type="entry name" value="HTH_AraC"/>
</dbReference>
<dbReference type="HAMAP" id="MF_00772">
    <property type="entry name" value="OGT"/>
    <property type="match status" value="1"/>
</dbReference>
<feature type="domain" description="HTH araC/xylS-type" evidence="15">
    <location>
        <begin position="107"/>
        <end position="180"/>
    </location>
</feature>
<dbReference type="GO" id="GO:0008270">
    <property type="term" value="F:zinc ion binding"/>
    <property type="evidence" value="ECO:0007669"/>
    <property type="project" value="InterPro"/>
</dbReference>
<dbReference type="NCBIfam" id="TIGR00589">
    <property type="entry name" value="ogt"/>
    <property type="match status" value="1"/>
</dbReference>
<dbReference type="AlphaFoldDB" id="A0A1G7IFY1"/>
<name>A0A1G7IFY1_9FLAO</name>
<sequence>MIMELTETIMYQASFEKNPEFEGVFWMGVKTTGIFCRPTCTARKPKPENVEFFDNTKDAIQKGYRPCKVCKPLENPDETPTEIQKLMDELSENPELKFKDIDLISRGMEPATVRRWFLKHHGMTFHAFQRTFKINSAFKKLQQGENVLDVALENGYESLSGFSDSFKSIIGASPKNSKLEKIVDLKRIETPLGTMIACANENGICMLEFSDRKSLSKELDDISKYFKANIIQGENPYFKILEKELEEYFQGKRLDFTVPLAPVGTDFQKNVWEILRTIPYGTTRSYQQQADILGNPKAVRAVANANGLNKISIIIPCHRVIGTNGTLTGYGGGIWRKQKLLELEKAILF</sequence>
<dbReference type="SUPFAM" id="SSF46767">
    <property type="entry name" value="Methylated DNA-protein cysteine methyltransferase, C-terminal domain"/>
    <property type="match status" value="1"/>
</dbReference>
<dbReference type="PIRSF" id="PIRSF000409">
    <property type="entry name" value="Ada"/>
    <property type="match status" value="1"/>
</dbReference>
<feature type="active site" description="Nucleophile; methyl group acceptor from either O6-methylguanine or O4-methylthymine" evidence="13">
    <location>
        <position position="317"/>
    </location>
</feature>
<dbReference type="PROSITE" id="PS00374">
    <property type="entry name" value="MGMT"/>
    <property type="match status" value="1"/>
</dbReference>
<dbReference type="InterPro" id="IPR035451">
    <property type="entry name" value="Ada-like_dom_sf"/>
</dbReference>
<keyword evidence="6 12" id="KW-0227">DNA damage</keyword>
<keyword evidence="4 12" id="KW-0489">Methyltransferase</keyword>
<dbReference type="SUPFAM" id="SSF57884">
    <property type="entry name" value="Ada DNA repair protein, N-terminal domain (N-Ada 10)"/>
    <property type="match status" value="1"/>
</dbReference>
<dbReference type="SMART" id="SM00342">
    <property type="entry name" value="HTH_ARAC"/>
    <property type="match status" value="1"/>
</dbReference>
<evidence type="ECO:0000256" key="3">
    <source>
        <dbReference type="ARBA" id="ARBA00022490"/>
    </source>
</evidence>
<keyword evidence="5 12" id="KW-0808">Transferase</keyword>
<evidence type="ECO:0000256" key="13">
    <source>
        <dbReference type="PIRSR" id="PIRSR000409-1"/>
    </source>
</evidence>
<keyword evidence="14" id="KW-0862">Zinc</keyword>
<dbReference type="InterPro" id="IPR001497">
    <property type="entry name" value="MethylDNA_cys_MeTrfase_AS"/>
</dbReference>
<dbReference type="Gene3D" id="1.10.10.60">
    <property type="entry name" value="Homeodomain-like"/>
    <property type="match status" value="1"/>
</dbReference>
<feature type="active site" description="Nucleophile; methyl group acceptor from methylphosphotriester" evidence="13">
    <location>
        <position position="36"/>
    </location>
</feature>
<evidence type="ECO:0000256" key="2">
    <source>
        <dbReference type="ARBA" id="ARBA00008711"/>
    </source>
</evidence>
<evidence type="ECO:0000256" key="5">
    <source>
        <dbReference type="ARBA" id="ARBA00022679"/>
    </source>
</evidence>